<keyword evidence="4" id="KW-1185">Reference proteome</keyword>
<feature type="region of interest" description="Disordered" evidence="1">
    <location>
        <begin position="273"/>
        <end position="314"/>
    </location>
</feature>
<proteinExistence type="predicted"/>
<evidence type="ECO:0000256" key="2">
    <source>
        <dbReference type="SAM" id="Phobius"/>
    </source>
</evidence>
<feature type="transmembrane region" description="Helical" evidence="2">
    <location>
        <begin position="71"/>
        <end position="90"/>
    </location>
</feature>
<organism evidence="3 4">
    <name type="scientific">Streptomyces musisoli</name>
    <dbReference type="NCBI Taxonomy" id="2802280"/>
    <lineage>
        <taxon>Bacteria</taxon>
        <taxon>Bacillati</taxon>
        <taxon>Actinomycetota</taxon>
        <taxon>Actinomycetes</taxon>
        <taxon>Kitasatosporales</taxon>
        <taxon>Streptomycetaceae</taxon>
        <taxon>Streptomyces</taxon>
    </lineage>
</organism>
<dbReference type="Proteomes" id="UP000621386">
    <property type="component" value="Unassembled WGS sequence"/>
</dbReference>
<keyword evidence="2" id="KW-0472">Membrane</keyword>
<keyword evidence="2" id="KW-0812">Transmembrane</keyword>
<keyword evidence="2" id="KW-1133">Transmembrane helix</keyword>
<protein>
    <recommendedName>
        <fullName evidence="5">DUF4232 domain-containing protein</fullName>
    </recommendedName>
</protein>
<feature type="compositionally biased region" description="Low complexity" evidence="1">
    <location>
        <begin position="103"/>
        <end position="112"/>
    </location>
</feature>
<name>A0ABS1P3P3_9ACTN</name>
<feature type="compositionally biased region" description="Low complexity" evidence="1">
    <location>
        <begin position="300"/>
        <end position="314"/>
    </location>
</feature>
<evidence type="ECO:0008006" key="5">
    <source>
        <dbReference type="Google" id="ProtNLM"/>
    </source>
</evidence>
<evidence type="ECO:0000313" key="3">
    <source>
        <dbReference type="EMBL" id="MBL1106981.1"/>
    </source>
</evidence>
<gene>
    <name evidence="3" type="ORF">JK361_20630</name>
</gene>
<accession>A0ABS1P3P3</accession>
<feature type="compositionally biased region" description="Basic and acidic residues" evidence="1">
    <location>
        <begin position="1"/>
        <end position="11"/>
    </location>
</feature>
<reference evidence="3 4" key="1">
    <citation type="submission" date="2021-01" db="EMBL/GenBank/DDBJ databases">
        <title>WGS of actinomycetes isolated from Thailand.</title>
        <authorList>
            <person name="Thawai C."/>
        </authorList>
    </citation>
    <scope>NUCLEOTIDE SEQUENCE [LARGE SCALE GENOMIC DNA]</scope>
    <source>
        <strain evidence="3 4">CH5-8</strain>
    </source>
</reference>
<evidence type="ECO:0000256" key="1">
    <source>
        <dbReference type="SAM" id="MobiDB-lite"/>
    </source>
</evidence>
<evidence type="ECO:0000313" key="4">
    <source>
        <dbReference type="Proteomes" id="UP000621386"/>
    </source>
</evidence>
<feature type="compositionally biased region" description="Basic and acidic residues" evidence="1">
    <location>
        <begin position="120"/>
        <end position="129"/>
    </location>
</feature>
<comment type="caution">
    <text evidence="3">The sequence shown here is derived from an EMBL/GenBank/DDBJ whole genome shotgun (WGS) entry which is preliminary data.</text>
</comment>
<feature type="compositionally biased region" description="Basic and acidic residues" evidence="1">
    <location>
        <begin position="139"/>
        <end position="154"/>
    </location>
</feature>
<sequence>MNHGPDDKGPERPGPVSDGSGGLDGLGGLASDELDLRGLLHSAVDGIEPRSGTLEHLRRAVPARRARKRQAVVGMAAAALFIGTAVPALVHVSQAGGSDPNTAMAGQSSQAQGGTGQSEGGKDTDKGTPKDPGGTTVKPGREPGKPDEKDDKGSHAGTAPGSVDPSATLTTGAPLCTAIQLGSATGTVNAPDSAGVVYGSFRVGNVSEAACTVAGPGTITPTAQGAADQSKITAVRHVAGDAATTLPDPSLEVSSLVLQPGAAYEERFAFVPSETCPTTGGGSTSGSETGAPSPDPTPTQDPGDSGGTTDTTGAEGATTQLATEDGTADGSIVVSHTAQGGAPTATATVPGACAGTVYYTGVIAGA</sequence>
<feature type="region of interest" description="Disordered" evidence="1">
    <location>
        <begin position="1"/>
        <end position="30"/>
    </location>
</feature>
<dbReference type="EMBL" id="JAERRH010000007">
    <property type="protein sequence ID" value="MBL1106981.1"/>
    <property type="molecule type" value="Genomic_DNA"/>
</dbReference>
<feature type="region of interest" description="Disordered" evidence="1">
    <location>
        <begin position="99"/>
        <end position="168"/>
    </location>
</feature>
<feature type="compositionally biased region" description="Gly residues" evidence="1">
    <location>
        <begin position="19"/>
        <end position="28"/>
    </location>
</feature>
<dbReference type="RefSeq" id="WP_201820475.1">
    <property type="nucleotide sequence ID" value="NZ_JAERRH010000007.1"/>
</dbReference>